<dbReference type="Proteomes" id="UP000027361">
    <property type="component" value="Unassembled WGS sequence"/>
</dbReference>
<protein>
    <submittedName>
        <fullName evidence="2">Uncharacterized protein</fullName>
    </submittedName>
</protein>
<comment type="caution">
    <text evidence="2">The sequence shown here is derived from an EMBL/GenBank/DDBJ whole genome shotgun (WGS) entry which is preliminary data.</text>
</comment>
<evidence type="ECO:0000313" key="3">
    <source>
        <dbReference type="Proteomes" id="UP000027361"/>
    </source>
</evidence>
<name>A0A066VZI1_TILAU</name>
<proteinExistence type="predicted"/>
<dbReference type="InParanoid" id="A0A066VZI1"/>
<dbReference type="GeneID" id="25261579"/>
<keyword evidence="3" id="KW-1185">Reference proteome</keyword>
<organism evidence="2 3">
    <name type="scientific">Tilletiaria anomala (strain ATCC 24038 / CBS 436.72 / UBC 951)</name>
    <dbReference type="NCBI Taxonomy" id="1037660"/>
    <lineage>
        <taxon>Eukaryota</taxon>
        <taxon>Fungi</taxon>
        <taxon>Dikarya</taxon>
        <taxon>Basidiomycota</taxon>
        <taxon>Ustilaginomycotina</taxon>
        <taxon>Exobasidiomycetes</taxon>
        <taxon>Georgefischeriales</taxon>
        <taxon>Tilletiariaceae</taxon>
        <taxon>Tilletiaria</taxon>
    </lineage>
</organism>
<accession>A0A066VZI1</accession>
<feature type="region of interest" description="Disordered" evidence="1">
    <location>
        <begin position="66"/>
        <end position="151"/>
    </location>
</feature>
<sequence length="151" mass="16340">MWALRCVSSPACRSQLSRPPSAGRTFRLGWLSCTKGSASSFSCRIRASRRVCLWGRRPLNVESSVWSISRESGKSEGGVQTLPGVARGEQCPKQHQRSIMVDPSACLKRHATRSDDTRETADMAGGRPSLGRASDLPVRPAGADAAEKLDD</sequence>
<dbReference type="AlphaFoldDB" id="A0A066VZI1"/>
<reference evidence="2 3" key="1">
    <citation type="submission" date="2014-05" db="EMBL/GenBank/DDBJ databases">
        <title>Draft genome sequence of a rare smut relative, Tilletiaria anomala UBC 951.</title>
        <authorList>
            <consortium name="DOE Joint Genome Institute"/>
            <person name="Toome M."/>
            <person name="Kuo A."/>
            <person name="Henrissat B."/>
            <person name="Lipzen A."/>
            <person name="Tritt A."/>
            <person name="Yoshinaga Y."/>
            <person name="Zane M."/>
            <person name="Barry K."/>
            <person name="Grigoriev I.V."/>
            <person name="Spatafora J.W."/>
            <person name="Aimea M.C."/>
        </authorList>
    </citation>
    <scope>NUCLEOTIDE SEQUENCE [LARGE SCALE GENOMIC DNA]</scope>
    <source>
        <strain evidence="2 3">UBC 951</strain>
    </source>
</reference>
<gene>
    <name evidence="2" type="ORF">K437DRAFT_145541</name>
</gene>
<evidence type="ECO:0000256" key="1">
    <source>
        <dbReference type="SAM" id="MobiDB-lite"/>
    </source>
</evidence>
<dbReference type="EMBL" id="JMSN01000057">
    <property type="protein sequence ID" value="KDN43930.1"/>
    <property type="molecule type" value="Genomic_DNA"/>
</dbReference>
<dbReference type="HOGENOM" id="CLU_1732761_0_0_1"/>
<dbReference type="RefSeq" id="XP_013242551.1">
    <property type="nucleotide sequence ID" value="XM_013387097.1"/>
</dbReference>
<feature type="compositionally biased region" description="Basic and acidic residues" evidence="1">
    <location>
        <begin position="112"/>
        <end position="121"/>
    </location>
</feature>
<evidence type="ECO:0000313" key="2">
    <source>
        <dbReference type="EMBL" id="KDN43930.1"/>
    </source>
</evidence>